<dbReference type="SMART" id="SM00946">
    <property type="entry name" value="ProRS-C_1"/>
    <property type="match status" value="1"/>
</dbReference>
<dbReference type="InterPro" id="IPR033721">
    <property type="entry name" value="ProRS_core_arch_euk"/>
</dbReference>
<comment type="catalytic activity">
    <reaction evidence="7">
        <text>tRNA(Pro) + L-proline + ATP = L-prolyl-tRNA(Pro) + AMP + diphosphate</text>
        <dbReference type="Rhea" id="RHEA:14305"/>
        <dbReference type="Rhea" id="RHEA-COMP:9700"/>
        <dbReference type="Rhea" id="RHEA-COMP:9702"/>
        <dbReference type="ChEBI" id="CHEBI:30616"/>
        <dbReference type="ChEBI" id="CHEBI:33019"/>
        <dbReference type="ChEBI" id="CHEBI:60039"/>
        <dbReference type="ChEBI" id="CHEBI:78442"/>
        <dbReference type="ChEBI" id="CHEBI:78532"/>
        <dbReference type="ChEBI" id="CHEBI:456215"/>
        <dbReference type="EC" id="6.1.1.15"/>
    </reaction>
</comment>
<evidence type="ECO:0000256" key="5">
    <source>
        <dbReference type="ARBA" id="ARBA00022917"/>
    </source>
</evidence>
<dbReference type="InterPro" id="IPR004499">
    <property type="entry name" value="Pro-tRNA-ligase_IIa_arc-type"/>
</dbReference>
<dbReference type="RefSeq" id="WP_343913180.1">
    <property type="nucleotide sequence ID" value="NZ_BAAAGE010000003.1"/>
</dbReference>
<comment type="caution">
    <text evidence="9">The sequence shown here is derived from an EMBL/GenBank/DDBJ whole genome shotgun (WGS) entry which is preliminary data.</text>
</comment>
<dbReference type="SUPFAM" id="SSF64586">
    <property type="entry name" value="C-terminal domain of ProRS"/>
    <property type="match status" value="1"/>
</dbReference>
<evidence type="ECO:0000256" key="2">
    <source>
        <dbReference type="ARBA" id="ARBA00022598"/>
    </source>
</evidence>
<evidence type="ECO:0000256" key="6">
    <source>
        <dbReference type="ARBA" id="ARBA00023146"/>
    </source>
</evidence>
<keyword evidence="2 7" id="KW-0436">Ligase</keyword>
<gene>
    <name evidence="7 9" type="primary">proS</name>
    <name evidence="9" type="ORF">GCM10009430_30930</name>
</gene>
<comment type="function">
    <text evidence="7">Catalyzes the attachment of proline to tRNA(Pro) in a two-step reaction: proline is first activated by ATP to form Pro-AMP and then transferred to the acceptor end of tRNA(Pro).</text>
</comment>
<dbReference type="Gene3D" id="3.30.110.30">
    <property type="entry name" value="C-terminal domain of ProRS"/>
    <property type="match status" value="1"/>
</dbReference>
<dbReference type="Gene3D" id="3.30.930.10">
    <property type="entry name" value="Bira Bifunctional Protein, Domain 2"/>
    <property type="match status" value="1"/>
</dbReference>
<dbReference type="GO" id="GO:0016874">
    <property type="term" value="F:ligase activity"/>
    <property type="evidence" value="ECO:0007669"/>
    <property type="project" value="UniProtKB-KW"/>
</dbReference>
<evidence type="ECO:0000256" key="7">
    <source>
        <dbReference type="HAMAP-Rule" id="MF_01571"/>
    </source>
</evidence>
<organism evidence="9 10">
    <name type="scientific">Aquimarina litoralis</name>
    <dbReference type="NCBI Taxonomy" id="584605"/>
    <lineage>
        <taxon>Bacteria</taxon>
        <taxon>Pseudomonadati</taxon>
        <taxon>Bacteroidota</taxon>
        <taxon>Flavobacteriia</taxon>
        <taxon>Flavobacteriales</taxon>
        <taxon>Flavobacteriaceae</taxon>
        <taxon>Aquimarina</taxon>
    </lineage>
</organism>
<comment type="similarity">
    <text evidence="7">Belongs to the class-II aminoacyl-tRNA synthetase family. ProS type 3 subfamily.</text>
</comment>
<evidence type="ECO:0000256" key="4">
    <source>
        <dbReference type="ARBA" id="ARBA00022840"/>
    </source>
</evidence>
<dbReference type="InterPro" id="IPR036621">
    <property type="entry name" value="Anticodon-bd_dom_sf"/>
</dbReference>
<comment type="subcellular location">
    <subcellularLocation>
        <location evidence="7">Cytoplasm</location>
    </subcellularLocation>
</comment>
<comment type="subunit">
    <text evidence="7">Homodimer.</text>
</comment>
<proteinExistence type="inferred from homology"/>
<dbReference type="EMBL" id="BAAAGE010000003">
    <property type="protein sequence ID" value="GAA0725377.1"/>
    <property type="molecule type" value="Genomic_DNA"/>
</dbReference>
<comment type="domain">
    <text evidence="7">Consists of three domains: the N-terminal catalytic domain, the anticodon-binding domain and the C-terminal extension.</text>
</comment>
<dbReference type="SUPFAM" id="SSF52954">
    <property type="entry name" value="Class II aaRS ABD-related"/>
    <property type="match status" value="1"/>
</dbReference>
<dbReference type="PANTHER" id="PTHR43382:SF2">
    <property type="entry name" value="BIFUNCTIONAL GLUTAMATE_PROLINE--TRNA LIGASE"/>
    <property type="match status" value="1"/>
</dbReference>
<accession>A0ABN1J0T4</accession>
<keyword evidence="1 7" id="KW-0963">Cytoplasm</keyword>
<evidence type="ECO:0000313" key="10">
    <source>
        <dbReference type="Proteomes" id="UP001501758"/>
    </source>
</evidence>
<evidence type="ECO:0000259" key="8">
    <source>
        <dbReference type="PROSITE" id="PS50862"/>
    </source>
</evidence>
<keyword evidence="5 7" id="KW-0648">Protein biosynthesis</keyword>
<evidence type="ECO:0000256" key="3">
    <source>
        <dbReference type="ARBA" id="ARBA00022741"/>
    </source>
</evidence>
<keyword evidence="10" id="KW-1185">Reference proteome</keyword>
<dbReference type="Proteomes" id="UP001501758">
    <property type="component" value="Unassembled WGS sequence"/>
</dbReference>
<dbReference type="SUPFAM" id="SSF55681">
    <property type="entry name" value="Class II aaRS and biotin synthetases"/>
    <property type="match status" value="1"/>
</dbReference>
<dbReference type="InterPro" id="IPR002314">
    <property type="entry name" value="aa-tRNA-synt_IIb"/>
</dbReference>
<dbReference type="Pfam" id="PF00587">
    <property type="entry name" value="tRNA-synt_2b"/>
    <property type="match status" value="1"/>
</dbReference>
<reference evidence="9 10" key="1">
    <citation type="journal article" date="2019" name="Int. J. Syst. Evol. Microbiol.">
        <title>The Global Catalogue of Microorganisms (GCM) 10K type strain sequencing project: providing services to taxonomists for standard genome sequencing and annotation.</title>
        <authorList>
            <consortium name="The Broad Institute Genomics Platform"/>
            <consortium name="The Broad Institute Genome Sequencing Center for Infectious Disease"/>
            <person name="Wu L."/>
            <person name="Ma J."/>
        </authorList>
    </citation>
    <scope>NUCLEOTIDE SEQUENCE [LARGE SCALE GENOMIC DNA]</scope>
    <source>
        <strain evidence="9 10">JCM 15974</strain>
    </source>
</reference>
<sequence>MSKNLTKRSEDYSKWYNELVVKADLAENSAVRGCMVIKPYGYAIWEKMQAELDKKFKETGHQNAYFPLFVPKSLFEAEEKNAEGFAKECAVVTHYRLKTDPDDASKLIVDPNAKLEEELIVRPTSEAIIWNTYKGWIQSYRDLPILVNQWANVVRWEMRTRLFLRTAEFLWQEGHTAHETRQEAIAETEQMNNVYADFVENFMAIPVVKGRKTESERFAGAEDTYCIEALMQDGKALQAGTSHFLGQNFAKAFDVKFTSKEGKQDYVWATSWGVSTRLMGALIMTHSDDNGLVLPPNLAPIQVVIVPIYKGEEQLNQISEVADQLVEDLRAKGISVKFDNRDTHRPGAKFAQYELQGVPLRIAIGPKDLEKGTVELARRDTLSKQFIQKDDVVNTIETLLVEIQESLHLKATQYRDSHITEVNSFEEFKEVLENKGGFISAHWDGAAETEQKIKELTKATIRCIPFDAKEENGVCVYSGNPSKVRVLFAKAY</sequence>
<keyword evidence="4 7" id="KW-0067">ATP-binding</keyword>
<feature type="domain" description="Aminoacyl-transfer RNA synthetases class-II family profile" evidence="8">
    <location>
        <begin position="27"/>
        <end position="295"/>
    </location>
</feature>
<dbReference type="PROSITE" id="PS50862">
    <property type="entry name" value="AA_TRNA_LIGASE_II"/>
    <property type="match status" value="1"/>
</dbReference>
<dbReference type="InterPro" id="IPR045864">
    <property type="entry name" value="aa-tRNA-synth_II/BPL/LPL"/>
</dbReference>
<evidence type="ECO:0000256" key="1">
    <source>
        <dbReference type="ARBA" id="ARBA00022490"/>
    </source>
</evidence>
<dbReference type="HAMAP" id="MF_01571">
    <property type="entry name" value="Pro_tRNA_synth_type3"/>
    <property type="match status" value="1"/>
</dbReference>
<dbReference type="Pfam" id="PF03129">
    <property type="entry name" value="HGTP_anticodon"/>
    <property type="match status" value="1"/>
</dbReference>
<evidence type="ECO:0000313" key="9">
    <source>
        <dbReference type="EMBL" id="GAA0725377.1"/>
    </source>
</evidence>
<keyword evidence="6 7" id="KW-0030">Aminoacyl-tRNA synthetase</keyword>
<dbReference type="Pfam" id="PF09180">
    <property type="entry name" value="ProRS-C_1"/>
    <property type="match status" value="1"/>
</dbReference>
<dbReference type="InterPro" id="IPR017449">
    <property type="entry name" value="Pro-tRNA_synth_II"/>
</dbReference>
<dbReference type="InterPro" id="IPR006195">
    <property type="entry name" value="aa-tRNA-synth_II"/>
</dbReference>
<dbReference type="InterPro" id="IPR004154">
    <property type="entry name" value="Anticodon-bd"/>
</dbReference>
<dbReference type="EC" id="6.1.1.15" evidence="7"/>
<dbReference type="CDD" id="cd00862">
    <property type="entry name" value="ProRS_anticodon_zinc"/>
    <property type="match status" value="1"/>
</dbReference>
<keyword evidence="3 7" id="KW-0547">Nucleotide-binding</keyword>
<dbReference type="PANTHER" id="PTHR43382">
    <property type="entry name" value="PROLYL-TRNA SYNTHETASE"/>
    <property type="match status" value="1"/>
</dbReference>
<dbReference type="NCBIfam" id="TIGR00408">
    <property type="entry name" value="proS_fam_I"/>
    <property type="match status" value="1"/>
</dbReference>
<dbReference type="Gene3D" id="3.40.50.800">
    <property type="entry name" value="Anticodon-binding domain"/>
    <property type="match status" value="1"/>
</dbReference>
<dbReference type="CDD" id="cd00778">
    <property type="entry name" value="ProRS_core_arch_euk"/>
    <property type="match status" value="1"/>
</dbReference>
<protein>
    <recommendedName>
        <fullName evidence="7">Proline--tRNA ligase</fullName>
        <ecNumber evidence="7">6.1.1.15</ecNumber>
    </recommendedName>
    <alternativeName>
        <fullName evidence="7">Prolyl-tRNA synthetase</fullName>
        <shortName evidence="7">ProRS</shortName>
    </alternativeName>
</protein>
<dbReference type="InterPro" id="IPR016061">
    <property type="entry name" value="Pro-tRNA_ligase_II_C"/>
</dbReference>
<name>A0ABN1J0T4_9FLAO</name>